<evidence type="ECO:0000313" key="2">
    <source>
        <dbReference type="Proteomes" id="UP000479710"/>
    </source>
</evidence>
<accession>A0A6G1DXH8</accession>
<organism evidence="1 2">
    <name type="scientific">Oryza meyeriana var. granulata</name>
    <dbReference type="NCBI Taxonomy" id="110450"/>
    <lineage>
        <taxon>Eukaryota</taxon>
        <taxon>Viridiplantae</taxon>
        <taxon>Streptophyta</taxon>
        <taxon>Embryophyta</taxon>
        <taxon>Tracheophyta</taxon>
        <taxon>Spermatophyta</taxon>
        <taxon>Magnoliopsida</taxon>
        <taxon>Liliopsida</taxon>
        <taxon>Poales</taxon>
        <taxon>Poaceae</taxon>
        <taxon>BOP clade</taxon>
        <taxon>Oryzoideae</taxon>
        <taxon>Oryzeae</taxon>
        <taxon>Oryzinae</taxon>
        <taxon>Oryza</taxon>
        <taxon>Oryza meyeriana</taxon>
    </lineage>
</organism>
<name>A0A6G1DXH8_9ORYZ</name>
<reference evidence="1 2" key="1">
    <citation type="submission" date="2019-11" db="EMBL/GenBank/DDBJ databases">
        <title>Whole genome sequence of Oryza granulata.</title>
        <authorList>
            <person name="Li W."/>
        </authorList>
    </citation>
    <scope>NUCLEOTIDE SEQUENCE [LARGE SCALE GENOMIC DNA]</scope>
    <source>
        <strain evidence="2">cv. Menghai</strain>
        <tissue evidence="1">Leaf</tissue>
    </source>
</reference>
<evidence type="ECO:0000313" key="1">
    <source>
        <dbReference type="EMBL" id="KAF0917308.1"/>
    </source>
</evidence>
<comment type="caution">
    <text evidence="1">The sequence shown here is derived from an EMBL/GenBank/DDBJ whole genome shotgun (WGS) entry which is preliminary data.</text>
</comment>
<protein>
    <submittedName>
        <fullName evidence="1">Uncharacterized protein</fullName>
    </submittedName>
</protein>
<proteinExistence type="predicted"/>
<dbReference type="AlphaFoldDB" id="A0A6G1DXH8"/>
<dbReference type="Proteomes" id="UP000479710">
    <property type="component" value="Unassembled WGS sequence"/>
</dbReference>
<gene>
    <name evidence="1" type="ORF">E2562_017484</name>
</gene>
<sequence length="97" mass="11256">MYEWCSARGCTCRTSWSELRHSNWLDHLVWVLTRSHPDGLGCLVDDPPKYAQNFLSHDLCTGQQSFLKRRCMSVHVAQDVTLQNIAIRSKNMLLIKH</sequence>
<dbReference type="EMBL" id="SPHZ02000005">
    <property type="protein sequence ID" value="KAF0917308.1"/>
    <property type="molecule type" value="Genomic_DNA"/>
</dbReference>
<keyword evidence="2" id="KW-1185">Reference proteome</keyword>